<dbReference type="RefSeq" id="WP_304435621.1">
    <property type="nucleotide sequence ID" value="NZ_JAUKUC010000001.1"/>
</dbReference>
<proteinExistence type="predicted"/>
<evidence type="ECO:0000313" key="2">
    <source>
        <dbReference type="Proteomes" id="UP001168579"/>
    </source>
</evidence>
<comment type="caution">
    <text evidence="1">The sequence shown here is derived from an EMBL/GenBank/DDBJ whole genome shotgun (WGS) entry which is preliminary data.</text>
</comment>
<accession>A0ABT8RNQ8</accession>
<reference evidence="1" key="2">
    <citation type="submission" date="2023-06" db="EMBL/GenBank/DDBJ databases">
        <authorList>
            <person name="Lucena T."/>
            <person name="Sun Q."/>
        </authorList>
    </citation>
    <scope>NUCLEOTIDE SEQUENCE</scope>
    <source>
        <strain evidence="1">CECT 8869</strain>
    </source>
</reference>
<reference evidence="1" key="1">
    <citation type="journal article" date="2014" name="Int. J. Syst. Evol. Microbiol.">
        <title>Complete genome of a new Firmicutes species belonging to the dominant human colonic microbiota ('Ruminococcus bicirculans') reveals two chromosomes and a selective capacity to utilize plant glucans.</title>
        <authorList>
            <consortium name="NISC Comparative Sequencing Program"/>
            <person name="Wegmann U."/>
            <person name="Louis P."/>
            <person name="Goesmann A."/>
            <person name="Henrissat B."/>
            <person name="Duncan S.H."/>
            <person name="Flint H.J."/>
        </authorList>
    </citation>
    <scope>NUCLEOTIDE SEQUENCE</scope>
    <source>
        <strain evidence="1">CECT 8869</strain>
    </source>
</reference>
<keyword evidence="2" id="KW-1185">Reference proteome</keyword>
<organism evidence="1 2">
    <name type="scientific">Maribacter confluentis</name>
    <dbReference type="NCBI Taxonomy" id="1656093"/>
    <lineage>
        <taxon>Bacteria</taxon>
        <taxon>Pseudomonadati</taxon>
        <taxon>Bacteroidota</taxon>
        <taxon>Flavobacteriia</taxon>
        <taxon>Flavobacteriales</taxon>
        <taxon>Flavobacteriaceae</taxon>
        <taxon>Maribacter</taxon>
    </lineage>
</organism>
<evidence type="ECO:0008006" key="3">
    <source>
        <dbReference type="Google" id="ProtNLM"/>
    </source>
</evidence>
<name>A0ABT8RNQ8_9FLAO</name>
<dbReference type="EMBL" id="JAUKUC010000001">
    <property type="protein sequence ID" value="MDO1512555.1"/>
    <property type="molecule type" value="Genomic_DNA"/>
</dbReference>
<gene>
    <name evidence="1" type="ORF">Q2T41_07800</name>
</gene>
<dbReference type="Proteomes" id="UP001168579">
    <property type="component" value="Unassembled WGS sequence"/>
</dbReference>
<evidence type="ECO:0000313" key="1">
    <source>
        <dbReference type="EMBL" id="MDO1512555.1"/>
    </source>
</evidence>
<dbReference type="SUPFAM" id="SSF160574">
    <property type="entry name" value="BT0923-like"/>
    <property type="match status" value="1"/>
</dbReference>
<protein>
    <recommendedName>
        <fullName evidence="3">Outer membrane lipoprotein carrier protein LolA</fullName>
    </recommendedName>
</protein>
<sequence>MSRSLVLISVLFITCCSVLSAQEIFEREFRILKSQFPARSLSLIHQHVQEIKRLKFYQEIDSSIPVYLAKFKKDKLWYGVQFQENGDLELIQIKIKRMDIPNDSYSQIDSYLDNMFSKYKIKSIQQQYHSNNETIDVTFKNAFQNLLLPTVHYKFIVAGKKNKRHDQYELLFDADGNLRQERIALPQNYDHVLY</sequence>